<dbReference type="EMBL" id="KQ242354">
    <property type="protein sequence ID" value="KNC79160.1"/>
    <property type="molecule type" value="Genomic_DNA"/>
</dbReference>
<evidence type="ECO:0000313" key="3">
    <source>
        <dbReference type="Proteomes" id="UP000054560"/>
    </source>
</evidence>
<reference evidence="2 3" key="1">
    <citation type="submission" date="2011-02" db="EMBL/GenBank/DDBJ databases">
        <title>The Genome Sequence of Sphaeroforma arctica JP610.</title>
        <authorList>
            <consortium name="The Broad Institute Genome Sequencing Platform"/>
            <person name="Russ C."/>
            <person name="Cuomo C."/>
            <person name="Young S.K."/>
            <person name="Zeng Q."/>
            <person name="Gargeya S."/>
            <person name="Alvarado L."/>
            <person name="Berlin A."/>
            <person name="Chapman S.B."/>
            <person name="Chen Z."/>
            <person name="Freedman E."/>
            <person name="Gellesch M."/>
            <person name="Goldberg J."/>
            <person name="Griggs A."/>
            <person name="Gujja S."/>
            <person name="Heilman E."/>
            <person name="Heiman D."/>
            <person name="Howarth C."/>
            <person name="Mehta T."/>
            <person name="Neiman D."/>
            <person name="Pearson M."/>
            <person name="Roberts A."/>
            <person name="Saif S."/>
            <person name="Shea T."/>
            <person name="Shenoy N."/>
            <person name="Sisk P."/>
            <person name="Stolte C."/>
            <person name="Sykes S."/>
            <person name="White J."/>
            <person name="Yandava C."/>
            <person name="Burger G."/>
            <person name="Gray M.W."/>
            <person name="Holland P.W.H."/>
            <person name="King N."/>
            <person name="Lang F.B.F."/>
            <person name="Roger A.J."/>
            <person name="Ruiz-Trillo I."/>
            <person name="Haas B."/>
            <person name="Nusbaum C."/>
            <person name="Birren B."/>
        </authorList>
    </citation>
    <scope>NUCLEOTIDE SEQUENCE [LARGE SCALE GENOMIC DNA]</scope>
    <source>
        <strain evidence="2 3">JP610</strain>
    </source>
</reference>
<evidence type="ECO:0000256" key="1">
    <source>
        <dbReference type="SAM" id="MobiDB-lite"/>
    </source>
</evidence>
<dbReference type="AlphaFoldDB" id="A0A0L0FQW8"/>
<evidence type="ECO:0000313" key="2">
    <source>
        <dbReference type="EMBL" id="KNC79160.1"/>
    </source>
</evidence>
<name>A0A0L0FQW8_9EUKA</name>
<dbReference type="GeneID" id="25908944"/>
<dbReference type="RefSeq" id="XP_014153062.1">
    <property type="nucleotide sequence ID" value="XM_014297587.1"/>
</dbReference>
<feature type="region of interest" description="Disordered" evidence="1">
    <location>
        <begin position="49"/>
        <end position="94"/>
    </location>
</feature>
<proteinExistence type="predicted"/>
<gene>
    <name evidence="2" type="ORF">SARC_08440</name>
</gene>
<feature type="compositionally biased region" description="Polar residues" evidence="1">
    <location>
        <begin position="51"/>
        <end position="81"/>
    </location>
</feature>
<keyword evidence="3" id="KW-1185">Reference proteome</keyword>
<protein>
    <submittedName>
        <fullName evidence="2">Uncharacterized protein</fullName>
    </submittedName>
</protein>
<dbReference type="Proteomes" id="UP000054560">
    <property type="component" value="Unassembled WGS sequence"/>
</dbReference>
<sequence>MATLSNTRVNSRKEKLVEGLHAKWETSAPLTDFQSDQIVDLAALVSEALSPPSNDNDPHTSTSLDKNNSIGRDSIHSITELSSNNSGNTGANSYTMAQSERDSIDSLSGGGLGIARSRSIASSGEGDVVDTNLDPVVHTHHFYAWFANVESAMDVEQESMYR</sequence>
<feature type="compositionally biased region" description="Low complexity" evidence="1">
    <location>
        <begin position="82"/>
        <end position="93"/>
    </location>
</feature>
<accession>A0A0L0FQW8</accession>
<organism evidence="2 3">
    <name type="scientific">Sphaeroforma arctica JP610</name>
    <dbReference type="NCBI Taxonomy" id="667725"/>
    <lineage>
        <taxon>Eukaryota</taxon>
        <taxon>Ichthyosporea</taxon>
        <taxon>Ichthyophonida</taxon>
        <taxon>Sphaeroforma</taxon>
    </lineage>
</organism>